<proteinExistence type="inferred from homology"/>
<organism evidence="3 4">
    <name type="scientific">Nyssa sinensis</name>
    <dbReference type="NCBI Taxonomy" id="561372"/>
    <lineage>
        <taxon>Eukaryota</taxon>
        <taxon>Viridiplantae</taxon>
        <taxon>Streptophyta</taxon>
        <taxon>Embryophyta</taxon>
        <taxon>Tracheophyta</taxon>
        <taxon>Spermatophyta</taxon>
        <taxon>Magnoliopsida</taxon>
        <taxon>eudicotyledons</taxon>
        <taxon>Gunneridae</taxon>
        <taxon>Pentapetalae</taxon>
        <taxon>asterids</taxon>
        <taxon>Cornales</taxon>
        <taxon>Nyssaceae</taxon>
        <taxon>Nyssa</taxon>
    </lineage>
</organism>
<gene>
    <name evidence="3" type="ORF">F0562_019844</name>
</gene>
<feature type="transmembrane region" description="Helical" evidence="2">
    <location>
        <begin position="19"/>
        <end position="36"/>
    </location>
</feature>
<feature type="transmembrane region" description="Helical" evidence="2">
    <location>
        <begin position="43"/>
        <end position="66"/>
    </location>
</feature>
<reference evidence="3 4" key="1">
    <citation type="submission" date="2019-09" db="EMBL/GenBank/DDBJ databases">
        <title>A chromosome-level genome assembly of the Chinese tupelo Nyssa sinensis.</title>
        <authorList>
            <person name="Yang X."/>
            <person name="Kang M."/>
            <person name="Yang Y."/>
            <person name="Xiong H."/>
            <person name="Wang M."/>
            <person name="Zhang Z."/>
            <person name="Wang Z."/>
            <person name="Wu H."/>
            <person name="Ma T."/>
            <person name="Liu J."/>
            <person name="Xi Z."/>
        </authorList>
    </citation>
    <scope>NUCLEOTIDE SEQUENCE [LARGE SCALE GENOMIC DNA]</scope>
    <source>
        <strain evidence="3">J267</strain>
        <tissue evidence="3">Leaf</tissue>
    </source>
</reference>
<keyword evidence="2" id="KW-1133">Transmembrane helix</keyword>
<dbReference type="AlphaFoldDB" id="A0A5J5BTF8"/>
<dbReference type="InterPro" id="IPR036259">
    <property type="entry name" value="MFS_trans_sf"/>
</dbReference>
<keyword evidence="4" id="KW-1185">Reference proteome</keyword>
<accession>A0A5J5BTF8</accession>
<protein>
    <submittedName>
        <fullName evidence="3">Uncharacterized protein</fullName>
    </submittedName>
</protein>
<name>A0A5J5BTF8_9ASTE</name>
<comment type="similarity">
    <text evidence="1">Belongs to the major facilitator superfamily. Phosphate:H(+) symporter (TC 2.A.1.9) family.</text>
</comment>
<keyword evidence="2" id="KW-0472">Membrane</keyword>
<dbReference type="Gene3D" id="1.20.1250.20">
    <property type="entry name" value="MFS general substrate transporter like domains"/>
    <property type="match status" value="1"/>
</dbReference>
<dbReference type="OrthoDB" id="1711500at2759"/>
<dbReference type="Proteomes" id="UP000325577">
    <property type="component" value="Linkage Group LG10"/>
</dbReference>
<evidence type="ECO:0000256" key="2">
    <source>
        <dbReference type="SAM" id="Phobius"/>
    </source>
</evidence>
<keyword evidence="2" id="KW-0812">Transmembrane</keyword>
<sequence>MSEIFPISIKGSAGSLVNLANYFSAWIVSYAFNFLFEWSSSGYAPLSLSLSLFLYIYIYILCHTVLVSANNATLFQEYSSYLQAFAVQFLCSLQSWCQRPMGEH</sequence>
<dbReference type="EMBL" id="CM018033">
    <property type="protein sequence ID" value="KAA8545057.1"/>
    <property type="molecule type" value="Genomic_DNA"/>
</dbReference>
<evidence type="ECO:0000256" key="1">
    <source>
        <dbReference type="ARBA" id="ARBA00044504"/>
    </source>
</evidence>
<evidence type="ECO:0000313" key="4">
    <source>
        <dbReference type="Proteomes" id="UP000325577"/>
    </source>
</evidence>
<evidence type="ECO:0000313" key="3">
    <source>
        <dbReference type="EMBL" id="KAA8545057.1"/>
    </source>
</evidence>